<feature type="region of interest" description="Disordered" evidence="10">
    <location>
        <begin position="273"/>
        <end position="302"/>
    </location>
</feature>
<organism evidence="12 13">
    <name type="scientific">Euplotes crassus</name>
    <dbReference type="NCBI Taxonomy" id="5936"/>
    <lineage>
        <taxon>Eukaryota</taxon>
        <taxon>Sar</taxon>
        <taxon>Alveolata</taxon>
        <taxon>Ciliophora</taxon>
        <taxon>Intramacronucleata</taxon>
        <taxon>Spirotrichea</taxon>
        <taxon>Hypotrichia</taxon>
        <taxon>Euplotida</taxon>
        <taxon>Euplotidae</taxon>
        <taxon>Moneuplotes</taxon>
    </lineage>
</organism>
<feature type="domain" description="Protein kinase" evidence="11">
    <location>
        <begin position="452"/>
        <end position="715"/>
    </location>
</feature>
<dbReference type="Gene3D" id="3.30.200.20">
    <property type="entry name" value="Phosphorylase Kinase, domain 1"/>
    <property type="match status" value="1"/>
</dbReference>
<dbReference type="InterPro" id="IPR050236">
    <property type="entry name" value="Ser_Thr_kinase_AGC"/>
</dbReference>
<dbReference type="Gene3D" id="1.10.510.10">
    <property type="entry name" value="Transferase(Phosphotransferase) domain 1"/>
    <property type="match status" value="1"/>
</dbReference>
<dbReference type="PANTHER" id="PTHR24356">
    <property type="entry name" value="SERINE/THREONINE-PROTEIN KINASE"/>
    <property type="match status" value="1"/>
</dbReference>
<feature type="compositionally biased region" description="Polar residues" evidence="10">
    <location>
        <begin position="289"/>
        <end position="299"/>
    </location>
</feature>
<evidence type="ECO:0000313" key="13">
    <source>
        <dbReference type="Proteomes" id="UP001295684"/>
    </source>
</evidence>
<dbReference type="FunFam" id="1.10.510.10:FF:000465">
    <property type="entry name" value="Non-specific serine/threonine protein kinase"/>
    <property type="match status" value="1"/>
</dbReference>
<keyword evidence="6 9" id="KW-0067">ATP-binding</keyword>
<proteinExistence type="predicted"/>
<dbReference type="CDD" id="cd05123">
    <property type="entry name" value="STKc_AGC"/>
    <property type="match status" value="1"/>
</dbReference>
<dbReference type="GO" id="GO:0035556">
    <property type="term" value="P:intracellular signal transduction"/>
    <property type="evidence" value="ECO:0007669"/>
    <property type="project" value="TreeGrafter"/>
</dbReference>
<keyword evidence="2" id="KW-0723">Serine/threonine-protein kinase</keyword>
<dbReference type="PROSITE" id="PS50011">
    <property type="entry name" value="PROTEIN_KINASE_DOM"/>
    <property type="match status" value="1"/>
</dbReference>
<dbReference type="InterPro" id="IPR017441">
    <property type="entry name" value="Protein_kinase_ATP_BS"/>
</dbReference>
<dbReference type="AlphaFoldDB" id="A0AAD2D0Z9"/>
<evidence type="ECO:0000256" key="7">
    <source>
        <dbReference type="ARBA" id="ARBA00047899"/>
    </source>
</evidence>
<evidence type="ECO:0000259" key="11">
    <source>
        <dbReference type="PROSITE" id="PS50011"/>
    </source>
</evidence>
<dbReference type="EC" id="2.7.11.1" evidence="1"/>
<dbReference type="EMBL" id="CAMPGE010017587">
    <property type="protein sequence ID" value="CAI2376057.1"/>
    <property type="molecule type" value="Genomic_DNA"/>
</dbReference>
<sequence>MEEYLCCIKNLNGLETKEKSTANPKEQLKTSFTHCPDIQRSMRSFKREMNKKPKEKVSDAKFEYFNYTHHAKTFGIKKKRLSLLSPEIEIKKNLGGESNKLNFKAKNKMFLNYTSDKILSHFGIKDHKKSQIKHNDPLLAVRTVTKKTQNIQTERRNAPRHSPAKAKKVEKTNKTMKRNLNIDNKKQSKLTCRGILSNTIAEKLRTMNLEKPNFELKGKAGVQTFMISDSSPIRNISNLNNNSAERNNFKNTSSFQKRVKVEIASITIRAKKPDKSKSLLKEKRKSIKTSSPSKKLSNSIKRDCKSSQNLYLISASRNQKTMSEKKFPFEGTPKKKVTPFPIKGNKRHSTKLNKKDLSKRTPVDIPKGSTFTESVKNAEKMLRSSQNCDLAKNEDSTNSSESQKVKNVLENYYKEECPIEHPLNRKEILEKLEEEEEDNYYKASETVLPEDIQAIRKIGSGTFAKVYLCKSMKTQEHYALKVIDKRKLKNKDLIRYAVTERKILQEIQSDFVVSLKLSFQTKSHCYLLMDYCPGQDICTYLDKESSFNEDKARFYLAEIVAAIHALHKNGVIYRDLKPNNIMLDDEGHIKLIDFNLCKTGIATSLQRTKSFCGTPAYMAPEVLSSSSYGKTIDWYLVGVILYEMIVGIPPFFQPDISKVHKEILKSQLEIPVECSEECKDLMNKLLCKNPCKRLGNMAHLTTETGARDVLAHPWFKGITLEQIESKELKPYTPYLKKTSLEMENSITPKEQKYLEAFNEKLKKQLFNNKYKKSDPKRIKKWTFIQK</sequence>
<feature type="region of interest" description="Disordered" evidence="10">
    <location>
        <begin position="327"/>
        <end position="351"/>
    </location>
</feature>
<dbReference type="InterPro" id="IPR008271">
    <property type="entry name" value="Ser/Thr_kinase_AS"/>
</dbReference>
<dbReference type="GO" id="GO:0004674">
    <property type="term" value="F:protein serine/threonine kinase activity"/>
    <property type="evidence" value="ECO:0007669"/>
    <property type="project" value="UniProtKB-KW"/>
</dbReference>
<evidence type="ECO:0000256" key="6">
    <source>
        <dbReference type="ARBA" id="ARBA00022840"/>
    </source>
</evidence>
<name>A0AAD2D0Z9_EUPCR</name>
<keyword evidence="5" id="KW-0418">Kinase</keyword>
<dbReference type="InterPro" id="IPR011009">
    <property type="entry name" value="Kinase-like_dom_sf"/>
</dbReference>
<comment type="caution">
    <text evidence="12">The sequence shown here is derived from an EMBL/GenBank/DDBJ whole genome shotgun (WGS) entry which is preliminary data.</text>
</comment>
<evidence type="ECO:0000256" key="10">
    <source>
        <dbReference type="SAM" id="MobiDB-lite"/>
    </source>
</evidence>
<reference evidence="12" key="1">
    <citation type="submission" date="2023-07" db="EMBL/GenBank/DDBJ databases">
        <authorList>
            <consortium name="AG Swart"/>
            <person name="Singh M."/>
            <person name="Singh A."/>
            <person name="Seah K."/>
            <person name="Emmerich C."/>
        </authorList>
    </citation>
    <scope>NUCLEOTIDE SEQUENCE</scope>
    <source>
        <strain evidence="12">DP1</strain>
    </source>
</reference>
<comment type="catalytic activity">
    <reaction evidence="8">
        <text>L-seryl-[protein] + ATP = O-phospho-L-seryl-[protein] + ADP + H(+)</text>
        <dbReference type="Rhea" id="RHEA:17989"/>
        <dbReference type="Rhea" id="RHEA-COMP:9863"/>
        <dbReference type="Rhea" id="RHEA-COMP:11604"/>
        <dbReference type="ChEBI" id="CHEBI:15378"/>
        <dbReference type="ChEBI" id="CHEBI:29999"/>
        <dbReference type="ChEBI" id="CHEBI:30616"/>
        <dbReference type="ChEBI" id="CHEBI:83421"/>
        <dbReference type="ChEBI" id="CHEBI:456216"/>
        <dbReference type="EC" id="2.7.11.1"/>
    </reaction>
</comment>
<evidence type="ECO:0000256" key="9">
    <source>
        <dbReference type="PROSITE-ProRule" id="PRU10141"/>
    </source>
</evidence>
<evidence type="ECO:0000256" key="3">
    <source>
        <dbReference type="ARBA" id="ARBA00022679"/>
    </source>
</evidence>
<evidence type="ECO:0000256" key="1">
    <source>
        <dbReference type="ARBA" id="ARBA00012513"/>
    </source>
</evidence>
<dbReference type="Proteomes" id="UP001295684">
    <property type="component" value="Unassembled WGS sequence"/>
</dbReference>
<feature type="region of interest" description="Disordered" evidence="10">
    <location>
        <begin position="148"/>
        <end position="171"/>
    </location>
</feature>
<evidence type="ECO:0000256" key="5">
    <source>
        <dbReference type="ARBA" id="ARBA00022777"/>
    </source>
</evidence>
<feature type="region of interest" description="Disordered" evidence="10">
    <location>
        <begin position="383"/>
        <end position="403"/>
    </location>
</feature>
<protein>
    <recommendedName>
        <fullName evidence="1">non-specific serine/threonine protein kinase</fullName>
        <ecNumber evidence="1">2.7.11.1</ecNumber>
    </recommendedName>
</protein>
<dbReference type="PROSITE" id="PS00108">
    <property type="entry name" value="PROTEIN_KINASE_ST"/>
    <property type="match status" value="1"/>
</dbReference>
<dbReference type="PANTHER" id="PTHR24356:SF1">
    <property type="entry name" value="SERINE_THREONINE-PROTEIN KINASE GREATWALL"/>
    <property type="match status" value="1"/>
</dbReference>
<dbReference type="GO" id="GO:0005524">
    <property type="term" value="F:ATP binding"/>
    <property type="evidence" value="ECO:0007669"/>
    <property type="project" value="UniProtKB-UniRule"/>
</dbReference>
<dbReference type="SUPFAM" id="SSF56112">
    <property type="entry name" value="Protein kinase-like (PK-like)"/>
    <property type="match status" value="1"/>
</dbReference>
<evidence type="ECO:0000256" key="2">
    <source>
        <dbReference type="ARBA" id="ARBA00022527"/>
    </source>
</evidence>
<comment type="catalytic activity">
    <reaction evidence="7">
        <text>L-threonyl-[protein] + ATP = O-phospho-L-threonyl-[protein] + ADP + H(+)</text>
        <dbReference type="Rhea" id="RHEA:46608"/>
        <dbReference type="Rhea" id="RHEA-COMP:11060"/>
        <dbReference type="Rhea" id="RHEA-COMP:11605"/>
        <dbReference type="ChEBI" id="CHEBI:15378"/>
        <dbReference type="ChEBI" id="CHEBI:30013"/>
        <dbReference type="ChEBI" id="CHEBI:30616"/>
        <dbReference type="ChEBI" id="CHEBI:61977"/>
        <dbReference type="ChEBI" id="CHEBI:456216"/>
        <dbReference type="EC" id="2.7.11.1"/>
    </reaction>
</comment>
<keyword evidence="13" id="KW-1185">Reference proteome</keyword>
<keyword evidence="3" id="KW-0808">Transferase</keyword>
<dbReference type="InterPro" id="IPR000719">
    <property type="entry name" value="Prot_kinase_dom"/>
</dbReference>
<keyword evidence="4 9" id="KW-0547">Nucleotide-binding</keyword>
<dbReference type="PROSITE" id="PS00107">
    <property type="entry name" value="PROTEIN_KINASE_ATP"/>
    <property type="match status" value="1"/>
</dbReference>
<evidence type="ECO:0000256" key="8">
    <source>
        <dbReference type="ARBA" id="ARBA00048679"/>
    </source>
</evidence>
<gene>
    <name evidence="12" type="ORF">ECRASSUSDP1_LOCUS17426</name>
</gene>
<feature type="binding site" evidence="9">
    <location>
        <position position="481"/>
    </location>
    <ligand>
        <name>ATP</name>
        <dbReference type="ChEBI" id="CHEBI:30616"/>
    </ligand>
</feature>
<accession>A0AAD2D0Z9</accession>
<dbReference type="Pfam" id="PF00069">
    <property type="entry name" value="Pkinase"/>
    <property type="match status" value="1"/>
</dbReference>
<evidence type="ECO:0000313" key="12">
    <source>
        <dbReference type="EMBL" id="CAI2376057.1"/>
    </source>
</evidence>
<dbReference type="InterPro" id="IPR045270">
    <property type="entry name" value="STKc_AGC"/>
</dbReference>
<dbReference type="SMART" id="SM00220">
    <property type="entry name" value="S_TKc"/>
    <property type="match status" value="1"/>
</dbReference>
<evidence type="ECO:0000256" key="4">
    <source>
        <dbReference type="ARBA" id="ARBA00022741"/>
    </source>
</evidence>